<reference evidence="2" key="1">
    <citation type="submission" date="2013-11" db="EMBL/GenBank/DDBJ databases">
        <title>Genome sequence of the fusiform rust pathogen reveals effectors for host alternation and coevolution with pine.</title>
        <authorList>
            <consortium name="DOE Joint Genome Institute"/>
            <person name="Smith K."/>
            <person name="Pendleton A."/>
            <person name="Kubisiak T."/>
            <person name="Anderson C."/>
            <person name="Salamov A."/>
            <person name="Aerts A."/>
            <person name="Riley R."/>
            <person name="Clum A."/>
            <person name="Lindquist E."/>
            <person name="Ence D."/>
            <person name="Campbell M."/>
            <person name="Kronenberg Z."/>
            <person name="Feau N."/>
            <person name="Dhillon B."/>
            <person name="Hamelin R."/>
            <person name="Burleigh J."/>
            <person name="Smith J."/>
            <person name="Yandell M."/>
            <person name="Nelson C."/>
            <person name="Grigoriev I."/>
            <person name="Davis J."/>
        </authorList>
    </citation>
    <scope>NUCLEOTIDE SEQUENCE</scope>
    <source>
        <strain evidence="2">G11</strain>
    </source>
</reference>
<feature type="region of interest" description="Disordered" evidence="1">
    <location>
        <begin position="1"/>
        <end position="20"/>
    </location>
</feature>
<evidence type="ECO:0000313" key="3">
    <source>
        <dbReference type="Proteomes" id="UP000886653"/>
    </source>
</evidence>
<accession>A0A9P6T7L8</accession>
<name>A0A9P6T7L8_9BASI</name>
<protein>
    <submittedName>
        <fullName evidence="2">Uncharacterized protein</fullName>
    </submittedName>
</protein>
<organism evidence="2 3">
    <name type="scientific">Cronartium quercuum f. sp. fusiforme G11</name>
    <dbReference type="NCBI Taxonomy" id="708437"/>
    <lineage>
        <taxon>Eukaryota</taxon>
        <taxon>Fungi</taxon>
        <taxon>Dikarya</taxon>
        <taxon>Basidiomycota</taxon>
        <taxon>Pucciniomycotina</taxon>
        <taxon>Pucciniomycetes</taxon>
        <taxon>Pucciniales</taxon>
        <taxon>Coleosporiaceae</taxon>
        <taxon>Cronartium</taxon>
    </lineage>
</organism>
<feature type="compositionally biased region" description="Polar residues" evidence="1">
    <location>
        <begin position="31"/>
        <end position="48"/>
    </location>
</feature>
<feature type="compositionally biased region" description="Polar residues" evidence="1">
    <location>
        <begin position="11"/>
        <end position="20"/>
    </location>
</feature>
<gene>
    <name evidence="2" type="ORF">CROQUDRAFT_67484</name>
</gene>
<feature type="region of interest" description="Disordered" evidence="1">
    <location>
        <begin position="102"/>
        <end position="138"/>
    </location>
</feature>
<feature type="compositionally biased region" description="Basic and acidic residues" evidence="1">
    <location>
        <begin position="121"/>
        <end position="130"/>
    </location>
</feature>
<evidence type="ECO:0000313" key="2">
    <source>
        <dbReference type="EMBL" id="KAG0142192.1"/>
    </source>
</evidence>
<dbReference type="EMBL" id="MU167356">
    <property type="protein sequence ID" value="KAG0142192.1"/>
    <property type="molecule type" value="Genomic_DNA"/>
</dbReference>
<comment type="caution">
    <text evidence="2">The sequence shown here is derived from an EMBL/GenBank/DDBJ whole genome shotgun (WGS) entry which is preliminary data.</text>
</comment>
<dbReference type="AlphaFoldDB" id="A0A9P6T7L8"/>
<sequence length="175" mass="20381">MPPRFQCSGYRAQNNPSGNLQTLGINNINTSARVNIPNNGPKHQSRTAPITRRMSRNFQEVKPLSPLNKNQFETPIRSLPKTILGTPKKLKPTYDIQLLNKRRKSKRRESIQSPTFIHAPLHSEIKDRSKNVQPPRRYSERLAQKKIKNQIEYLNLPLVYRLRSSKFTKHISLEY</sequence>
<evidence type="ECO:0000256" key="1">
    <source>
        <dbReference type="SAM" id="MobiDB-lite"/>
    </source>
</evidence>
<feature type="region of interest" description="Disordered" evidence="1">
    <location>
        <begin position="31"/>
        <end position="51"/>
    </location>
</feature>
<proteinExistence type="predicted"/>
<dbReference type="Proteomes" id="UP000886653">
    <property type="component" value="Unassembled WGS sequence"/>
</dbReference>
<keyword evidence="3" id="KW-1185">Reference proteome</keyword>